<feature type="transmembrane region" description="Helical" evidence="12">
    <location>
        <begin position="196"/>
        <end position="219"/>
    </location>
</feature>
<dbReference type="Pfam" id="PF01226">
    <property type="entry name" value="Form_Nir_trans"/>
    <property type="match status" value="1"/>
</dbReference>
<dbReference type="GO" id="GO:0015499">
    <property type="term" value="F:formate transmembrane transporter activity"/>
    <property type="evidence" value="ECO:0007669"/>
    <property type="project" value="TreeGrafter"/>
</dbReference>
<dbReference type="GO" id="GO:0005886">
    <property type="term" value="C:plasma membrane"/>
    <property type="evidence" value="ECO:0007669"/>
    <property type="project" value="UniProtKB-SubCell"/>
</dbReference>
<comment type="catalytic activity">
    <reaction evidence="8">
        <text>formate(in) + H(+)(in) = formate(out) + H(+)(out)</text>
        <dbReference type="Rhea" id="RHEA:80887"/>
        <dbReference type="ChEBI" id="CHEBI:15378"/>
        <dbReference type="ChEBI" id="CHEBI:15740"/>
    </reaction>
</comment>
<dbReference type="OrthoDB" id="4829at2759"/>
<feature type="transmembrane region" description="Helical" evidence="12">
    <location>
        <begin position="119"/>
        <end position="140"/>
    </location>
</feature>
<comment type="caution">
    <text evidence="13">The sequence shown here is derived from an EMBL/GenBank/DDBJ whole genome shotgun (WGS) entry which is preliminary data.</text>
</comment>
<comment type="subunit">
    <text evidence="2">Homopentamer.</text>
</comment>
<dbReference type="PANTHER" id="PTHR30520:SF6">
    <property type="entry name" value="FORMATE_NITRATE FAMILY TRANSPORTER (EUROFUNG)"/>
    <property type="match status" value="1"/>
</dbReference>
<comment type="subcellular location">
    <subcellularLocation>
        <location evidence="1">Cell membrane</location>
        <topology evidence="1">Multi-pass membrane protein</topology>
    </subcellularLocation>
</comment>
<organism evidence="13 14">
    <name type="scientific">Symbiodinium pilosum</name>
    <name type="common">Dinoflagellate</name>
    <dbReference type="NCBI Taxonomy" id="2952"/>
    <lineage>
        <taxon>Eukaryota</taxon>
        <taxon>Sar</taxon>
        <taxon>Alveolata</taxon>
        <taxon>Dinophyceae</taxon>
        <taxon>Suessiales</taxon>
        <taxon>Symbiodiniaceae</taxon>
        <taxon>Symbiodinium</taxon>
    </lineage>
</organism>
<comment type="catalytic activity">
    <reaction evidence="7">
        <text>pyruvate(out) + H(+)(out) = pyruvate(in) + H(+)(in)</text>
        <dbReference type="Rhea" id="RHEA:64720"/>
        <dbReference type="ChEBI" id="CHEBI:15361"/>
        <dbReference type="ChEBI" id="CHEBI:15378"/>
    </reaction>
</comment>
<comment type="similarity">
    <text evidence="10">Belongs to the FNT transporter (TC 1.A.16) family.</text>
</comment>
<evidence type="ECO:0000313" key="13">
    <source>
        <dbReference type="EMBL" id="CAE7544634.1"/>
    </source>
</evidence>
<dbReference type="Gene3D" id="1.20.1080.10">
    <property type="entry name" value="Glycerol uptake facilitator protein"/>
    <property type="match status" value="1"/>
</dbReference>
<protein>
    <submittedName>
        <fullName evidence="13">FdhC protein</fullName>
    </submittedName>
</protein>
<evidence type="ECO:0000313" key="14">
    <source>
        <dbReference type="Proteomes" id="UP000649617"/>
    </source>
</evidence>
<evidence type="ECO:0000256" key="5">
    <source>
        <dbReference type="ARBA" id="ARBA00023136"/>
    </source>
</evidence>
<dbReference type="AlphaFoldDB" id="A0A812TQS8"/>
<keyword evidence="4 12" id="KW-1133">Transmembrane helix</keyword>
<comment type="catalytic activity">
    <reaction evidence="6">
        <text>(S)-lactate(in) + H(+)(in) = (S)-lactate(out) + H(+)(out)</text>
        <dbReference type="Rhea" id="RHEA:29415"/>
        <dbReference type="ChEBI" id="CHEBI:15378"/>
        <dbReference type="ChEBI" id="CHEBI:16651"/>
    </reaction>
</comment>
<evidence type="ECO:0000256" key="12">
    <source>
        <dbReference type="SAM" id="Phobius"/>
    </source>
</evidence>
<proteinExistence type="inferred from homology"/>
<feature type="transmembrane region" description="Helical" evidence="12">
    <location>
        <begin position="36"/>
        <end position="64"/>
    </location>
</feature>
<dbReference type="InterPro" id="IPR000292">
    <property type="entry name" value="For/NO2_transpt"/>
</dbReference>
<reference evidence="13" key="1">
    <citation type="submission" date="2021-02" db="EMBL/GenBank/DDBJ databases">
        <authorList>
            <person name="Dougan E. K."/>
            <person name="Rhodes N."/>
            <person name="Thang M."/>
            <person name="Chan C."/>
        </authorList>
    </citation>
    <scope>NUCLEOTIDE SEQUENCE</scope>
</reference>
<keyword evidence="14" id="KW-1185">Reference proteome</keyword>
<accession>A0A812TQS8</accession>
<feature type="compositionally biased region" description="Acidic residues" evidence="11">
    <location>
        <begin position="301"/>
        <end position="312"/>
    </location>
</feature>
<evidence type="ECO:0000256" key="3">
    <source>
        <dbReference type="ARBA" id="ARBA00022692"/>
    </source>
</evidence>
<feature type="transmembrane region" description="Helical" evidence="12">
    <location>
        <begin position="84"/>
        <end position="107"/>
    </location>
</feature>
<evidence type="ECO:0000256" key="11">
    <source>
        <dbReference type="SAM" id="MobiDB-lite"/>
    </source>
</evidence>
<dbReference type="PANTHER" id="PTHR30520">
    <property type="entry name" value="FORMATE TRANSPORTER-RELATED"/>
    <property type="match status" value="1"/>
</dbReference>
<keyword evidence="5 12" id="KW-0472">Membrane</keyword>
<feature type="transmembrane region" description="Helical" evidence="12">
    <location>
        <begin position="239"/>
        <end position="261"/>
    </location>
</feature>
<dbReference type="InterPro" id="IPR023271">
    <property type="entry name" value="Aquaporin-like"/>
</dbReference>
<evidence type="ECO:0000256" key="4">
    <source>
        <dbReference type="ARBA" id="ARBA00022989"/>
    </source>
</evidence>
<feature type="compositionally biased region" description="Low complexity" evidence="11">
    <location>
        <begin position="320"/>
        <end position="337"/>
    </location>
</feature>
<evidence type="ECO:0000256" key="7">
    <source>
        <dbReference type="ARBA" id="ARBA00047693"/>
    </source>
</evidence>
<comment type="catalytic activity">
    <reaction evidence="9">
        <text>acetate(out) + H(+)(out) = acetate(in) + H(+)(in)</text>
        <dbReference type="Rhea" id="RHEA:71803"/>
        <dbReference type="ChEBI" id="CHEBI:15378"/>
        <dbReference type="ChEBI" id="CHEBI:30089"/>
    </reaction>
</comment>
<evidence type="ECO:0000256" key="6">
    <source>
        <dbReference type="ARBA" id="ARBA00034245"/>
    </source>
</evidence>
<feature type="transmembrane region" description="Helical" evidence="12">
    <location>
        <begin position="167"/>
        <end position="184"/>
    </location>
</feature>
<evidence type="ECO:0000256" key="9">
    <source>
        <dbReference type="ARBA" id="ARBA00049088"/>
    </source>
</evidence>
<dbReference type="Proteomes" id="UP000649617">
    <property type="component" value="Unassembled WGS sequence"/>
</dbReference>
<evidence type="ECO:0000256" key="2">
    <source>
        <dbReference type="ARBA" id="ARBA00011255"/>
    </source>
</evidence>
<keyword evidence="3 12" id="KW-0812">Transmembrane</keyword>
<evidence type="ECO:0000256" key="10">
    <source>
        <dbReference type="ARBA" id="ARBA00049660"/>
    </source>
</evidence>
<evidence type="ECO:0000256" key="1">
    <source>
        <dbReference type="ARBA" id="ARBA00004651"/>
    </source>
</evidence>
<dbReference type="EMBL" id="CAJNIZ010033336">
    <property type="protein sequence ID" value="CAE7544634.1"/>
    <property type="molecule type" value="Genomic_DNA"/>
</dbReference>
<sequence>MGVTDNMTCLVKGPKEAYLVLAEKGRLMVQESSLKFFGQCFLAGCYIGFGAQLAVAISAAMPGITDENPGLKKLIFAYLFPVNLVLITLTGGVLYTGTAVATPAAFFEKKASLLDVLRCLALSWVGNLLGSLFFAGFILWCDLLDENTQHSFLSIAEGKTSKRFDVTFAKGIGCNWMVSMAVLLSGQAQDMCGKVVAIYLPISTFVMLGFEHTPANFYLLGMSVEVGDISFWEILLKNLLPVTLGNLVAGAMVVAGSYSFFFGNLGSHVGSEAKEPLRRFQAQRSMGIEPAEAFRSQSSQDPEDPPQDDQVDDNSKRQASRQTAASTSAPSASSRVSFDSLSQAERAQWLAAPSGRVNRICPA</sequence>
<evidence type="ECO:0000256" key="8">
    <source>
        <dbReference type="ARBA" id="ARBA00049016"/>
    </source>
</evidence>
<name>A0A812TQS8_SYMPI</name>
<feature type="region of interest" description="Disordered" evidence="11">
    <location>
        <begin position="291"/>
        <end position="339"/>
    </location>
</feature>
<gene>
    <name evidence="13" type="primary">fdhC</name>
    <name evidence="13" type="ORF">SPIL2461_LOCUS14440</name>
</gene>